<accession>A0A853I5N7</accession>
<proteinExistence type="predicted"/>
<dbReference type="SUPFAM" id="SSF53067">
    <property type="entry name" value="Actin-like ATPase domain"/>
    <property type="match status" value="1"/>
</dbReference>
<dbReference type="RefSeq" id="WP_180570656.1">
    <property type="nucleotide sequence ID" value="NZ_JACCKB010000047.1"/>
</dbReference>
<name>A0A853I5N7_9GAMM</name>
<keyword evidence="11" id="KW-1185">Reference proteome</keyword>
<dbReference type="EC" id="2.7.1.59" evidence="1"/>
<dbReference type="Proteomes" id="UP000569732">
    <property type="component" value="Unassembled WGS sequence"/>
</dbReference>
<evidence type="ECO:0000256" key="7">
    <source>
        <dbReference type="ARBA" id="ARBA00022840"/>
    </source>
</evidence>
<comment type="catalytic activity">
    <reaction evidence="9">
        <text>N-acetyl-D-glucosamine + ATP = N-acetyl-D-glucosamine 6-phosphate + ADP + H(+)</text>
        <dbReference type="Rhea" id="RHEA:17417"/>
        <dbReference type="ChEBI" id="CHEBI:15378"/>
        <dbReference type="ChEBI" id="CHEBI:30616"/>
        <dbReference type="ChEBI" id="CHEBI:57513"/>
        <dbReference type="ChEBI" id="CHEBI:456216"/>
        <dbReference type="ChEBI" id="CHEBI:506227"/>
        <dbReference type="EC" id="2.7.1.59"/>
    </reaction>
</comment>
<evidence type="ECO:0000313" key="10">
    <source>
        <dbReference type="EMBL" id="NYZ68653.1"/>
    </source>
</evidence>
<evidence type="ECO:0000313" key="11">
    <source>
        <dbReference type="Proteomes" id="UP000569732"/>
    </source>
</evidence>
<evidence type="ECO:0000256" key="6">
    <source>
        <dbReference type="ARBA" id="ARBA00022833"/>
    </source>
</evidence>
<dbReference type="CDD" id="cd24057">
    <property type="entry name" value="ASKHA_NBD_ROK_NAGK"/>
    <property type="match status" value="1"/>
</dbReference>
<evidence type="ECO:0000256" key="8">
    <source>
        <dbReference type="ARBA" id="ARBA00023277"/>
    </source>
</evidence>
<evidence type="ECO:0000256" key="5">
    <source>
        <dbReference type="ARBA" id="ARBA00022777"/>
    </source>
</evidence>
<keyword evidence="6" id="KW-0862">Zinc</keyword>
<keyword evidence="4" id="KW-0547">Nucleotide-binding</keyword>
<sequence length="307" mass="32723">MHYGFDIGGTKISFAVFDQQFHQIAYQRLATPDRFADLLGLIENLVSQHDSQYGQRGTVGVGAPGCTDGKLWYAANAPAVNQQPFKHQLQLRLKRPLVLTNDANCFGMAEAVAIAPEHNKTIFAVILGTGVGGSLIVNGNLIEGKHGLTGEWGHQPLPLLGCSAAVKQFNLPELNCNCGRIGCIDTYISGSGLQNLTSFFTGQTLSAEAIIAAWRQGDSAAAQVIDCYIECLAASLAMLINFIDPDTIILGGGLSQVAEFYPAVIESWQKYTLVSNPSTQLQASQFGADSGVRGAAYLGSRLESLAV</sequence>
<dbReference type="PANTHER" id="PTHR18964:SF162">
    <property type="entry name" value="N-ACETYL-D-GLUCOSAMINE KINASE"/>
    <property type="match status" value="1"/>
</dbReference>
<dbReference type="InterPro" id="IPR043129">
    <property type="entry name" value="ATPase_NBD"/>
</dbReference>
<keyword evidence="2" id="KW-0808">Transferase</keyword>
<protein>
    <recommendedName>
        <fullName evidence="1">N-acetylglucosamine kinase</fullName>
        <ecNumber evidence="1">2.7.1.59</ecNumber>
    </recommendedName>
</protein>
<keyword evidence="7" id="KW-0067">ATP-binding</keyword>
<evidence type="ECO:0000256" key="2">
    <source>
        <dbReference type="ARBA" id="ARBA00022679"/>
    </source>
</evidence>
<dbReference type="GO" id="GO:0005524">
    <property type="term" value="F:ATP binding"/>
    <property type="evidence" value="ECO:0007669"/>
    <property type="project" value="UniProtKB-KW"/>
</dbReference>
<reference evidence="10 11" key="1">
    <citation type="submission" date="2020-07" db="EMBL/GenBank/DDBJ databases">
        <title>Endozoicomonas sp. nov., isolated from sediment.</title>
        <authorList>
            <person name="Gu T."/>
        </authorList>
    </citation>
    <scope>NUCLEOTIDE SEQUENCE [LARGE SCALE GENOMIC DNA]</scope>
    <source>
        <strain evidence="10 11">SM1973</strain>
    </source>
</reference>
<dbReference type="AlphaFoldDB" id="A0A853I5N7"/>
<evidence type="ECO:0000256" key="3">
    <source>
        <dbReference type="ARBA" id="ARBA00022723"/>
    </source>
</evidence>
<keyword evidence="3" id="KW-0479">Metal-binding</keyword>
<keyword evidence="5" id="KW-0418">Kinase</keyword>
<dbReference type="InterPro" id="IPR000600">
    <property type="entry name" value="ROK"/>
</dbReference>
<dbReference type="Gene3D" id="3.30.420.40">
    <property type="match status" value="2"/>
</dbReference>
<evidence type="ECO:0000256" key="1">
    <source>
        <dbReference type="ARBA" id="ARBA00012122"/>
    </source>
</evidence>
<dbReference type="Pfam" id="PF00480">
    <property type="entry name" value="ROK"/>
    <property type="match status" value="1"/>
</dbReference>
<dbReference type="EMBL" id="JACCKB010000047">
    <property type="protein sequence ID" value="NYZ68653.1"/>
    <property type="molecule type" value="Genomic_DNA"/>
</dbReference>
<evidence type="ECO:0000256" key="4">
    <source>
        <dbReference type="ARBA" id="ARBA00022741"/>
    </source>
</evidence>
<dbReference type="GO" id="GO:0045127">
    <property type="term" value="F:N-acetylglucosamine kinase activity"/>
    <property type="evidence" value="ECO:0007669"/>
    <property type="project" value="UniProtKB-EC"/>
</dbReference>
<evidence type="ECO:0000256" key="9">
    <source>
        <dbReference type="ARBA" id="ARBA00049065"/>
    </source>
</evidence>
<dbReference type="PANTHER" id="PTHR18964">
    <property type="entry name" value="ROK (REPRESSOR, ORF, KINASE) FAMILY"/>
    <property type="match status" value="1"/>
</dbReference>
<dbReference type="GO" id="GO:0046872">
    <property type="term" value="F:metal ion binding"/>
    <property type="evidence" value="ECO:0007669"/>
    <property type="project" value="UniProtKB-KW"/>
</dbReference>
<comment type="caution">
    <text evidence="10">The sequence shown here is derived from an EMBL/GenBank/DDBJ whole genome shotgun (WGS) entry which is preliminary data.</text>
</comment>
<gene>
    <name evidence="10" type="ORF">H0A36_21790</name>
</gene>
<keyword evidence="8" id="KW-0119">Carbohydrate metabolism</keyword>
<organism evidence="10 11">
    <name type="scientific">Spartinivicinus marinus</name>
    <dbReference type="NCBI Taxonomy" id="2994442"/>
    <lineage>
        <taxon>Bacteria</taxon>
        <taxon>Pseudomonadati</taxon>
        <taxon>Pseudomonadota</taxon>
        <taxon>Gammaproteobacteria</taxon>
        <taxon>Oceanospirillales</taxon>
        <taxon>Zooshikellaceae</taxon>
        <taxon>Spartinivicinus</taxon>
    </lineage>
</organism>